<accession>R3HWW7</accession>
<sequence length="61" mass="6871">MSKEIKVRSFLADGTEIFVNPKTGMYDPPVSPPIESQKRVLDIINNRRIADAERANNTKVV</sequence>
<protein>
    <submittedName>
        <fullName evidence="1">Uncharacterized protein</fullName>
    </submittedName>
</protein>
<evidence type="ECO:0000313" key="2">
    <source>
        <dbReference type="Proteomes" id="UP000013638"/>
    </source>
</evidence>
<dbReference type="HOGENOM" id="CLU_2682063_0_0_9"/>
<evidence type="ECO:0000313" key="1">
    <source>
        <dbReference type="EMBL" id="EOK10067.1"/>
    </source>
</evidence>
<reference evidence="1 2" key="1">
    <citation type="submission" date="2013-02" db="EMBL/GenBank/DDBJ databases">
        <title>The Genome Sequence of Enterococcus faecalis ATCC_6055.</title>
        <authorList>
            <consortium name="The Broad Institute Genome Sequencing Platform"/>
            <consortium name="The Broad Institute Genome Sequencing Center for Infectious Disease"/>
            <person name="Earl A.M."/>
            <person name="Gilmore M.S."/>
            <person name="Lebreton F."/>
            <person name="Walker B."/>
            <person name="Young S.K."/>
            <person name="Zeng Q."/>
            <person name="Gargeya S."/>
            <person name="Fitzgerald M."/>
            <person name="Haas B."/>
            <person name="Abouelleil A."/>
            <person name="Alvarado L."/>
            <person name="Arachchi H.M."/>
            <person name="Berlin A.M."/>
            <person name="Chapman S.B."/>
            <person name="Dewar J."/>
            <person name="Goldberg J."/>
            <person name="Griggs A."/>
            <person name="Gujja S."/>
            <person name="Hansen M."/>
            <person name="Howarth C."/>
            <person name="Imamovic A."/>
            <person name="Larimer J."/>
            <person name="McCowan C."/>
            <person name="Murphy C."/>
            <person name="Neiman D."/>
            <person name="Pearson M."/>
            <person name="Priest M."/>
            <person name="Roberts A."/>
            <person name="Saif S."/>
            <person name="Shea T."/>
            <person name="Sisk P."/>
            <person name="Sykes S."/>
            <person name="Wortman J."/>
            <person name="Nusbaum C."/>
            <person name="Birren B."/>
        </authorList>
    </citation>
    <scope>NUCLEOTIDE SEQUENCE [LARGE SCALE GENOMIC DNA]</scope>
    <source>
        <strain evidence="1 2">ATCC 6055</strain>
    </source>
</reference>
<gene>
    <name evidence="1" type="ORF">WOU_02558</name>
</gene>
<proteinExistence type="predicted"/>
<name>R3HWW7_ENTFL</name>
<dbReference type="EMBL" id="ASDZ01000032">
    <property type="protein sequence ID" value="EOK10067.1"/>
    <property type="molecule type" value="Genomic_DNA"/>
</dbReference>
<dbReference type="Proteomes" id="UP000013638">
    <property type="component" value="Unassembled WGS sequence"/>
</dbReference>
<dbReference type="AlphaFoldDB" id="R3HWW7"/>
<organism evidence="1 2">
    <name type="scientific">Enterococcus faecalis ATCC 6055</name>
    <dbReference type="NCBI Taxonomy" id="1169311"/>
    <lineage>
        <taxon>Bacteria</taxon>
        <taxon>Bacillati</taxon>
        <taxon>Bacillota</taxon>
        <taxon>Bacilli</taxon>
        <taxon>Lactobacillales</taxon>
        <taxon>Enterococcaceae</taxon>
        <taxon>Enterococcus</taxon>
    </lineage>
</organism>
<comment type="caution">
    <text evidence="1">The sequence shown here is derived from an EMBL/GenBank/DDBJ whole genome shotgun (WGS) entry which is preliminary data.</text>
</comment>
<dbReference type="PATRIC" id="fig|1169311.3.peg.2518"/>